<sequence>MPDRSVSRSRSVSPRPSNRVSPRRSNRWRGGLAALCAGLALALGAGQGVAAAAGTPEPPAPRGKILTAPLAAVGGLVHPDDPPAGANDFNCKPTKAHPRPVVLLHGTWANAYDNWALMSPYLKQLGYCVFAAEYGGTPGNPVKATAHVPVSAGQIADFVDRVLKATGAHQVDLVGHSQGGGVTPRWYLRFAGGTDPAHPERNKVHSLVGLAPSNHGTTGSGLGTLTTKLGLNKPVSLVLGEAYEDQLVGSEVNTTLDRDGDTQPGVDYTVIATKLDEVVTPYTHQFLKAGPKATVKNITIQDICPRDLSEHVAMAYDSNAAQLVRNALDPAHAKPVDCGLTLPVLGG</sequence>
<protein>
    <recommendedName>
        <fullName evidence="4">Alpha/beta fold hydrolase</fullName>
    </recommendedName>
</protein>
<dbReference type="EMBL" id="BMVG01000002">
    <property type="protein sequence ID" value="GHE00208.1"/>
    <property type="molecule type" value="Genomic_DNA"/>
</dbReference>
<evidence type="ECO:0000313" key="3">
    <source>
        <dbReference type="Proteomes" id="UP000655443"/>
    </source>
</evidence>
<evidence type="ECO:0000313" key="2">
    <source>
        <dbReference type="EMBL" id="GHE00208.1"/>
    </source>
</evidence>
<feature type="compositionally biased region" description="Low complexity" evidence="1">
    <location>
        <begin position="8"/>
        <end position="20"/>
    </location>
</feature>
<dbReference type="PANTHER" id="PTHR32015:SF1">
    <property type="entry name" value="LIPASE"/>
    <property type="match status" value="1"/>
</dbReference>
<dbReference type="InterPro" id="IPR002918">
    <property type="entry name" value="Lipase_EstA/Esterase_EstB"/>
</dbReference>
<feature type="region of interest" description="Disordered" evidence="1">
    <location>
        <begin position="1"/>
        <end position="25"/>
    </location>
</feature>
<evidence type="ECO:0000256" key="1">
    <source>
        <dbReference type="SAM" id="MobiDB-lite"/>
    </source>
</evidence>
<dbReference type="GO" id="GO:0016042">
    <property type="term" value="P:lipid catabolic process"/>
    <property type="evidence" value="ECO:0007669"/>
    <property type="project" value="InterPro"/>
</dbReference>
<dbReference type="Pfam" id="PF01674">
    <property type="entry name" value="Lipase_2"/>
    <property type="match status" value="1"/>
</dbReference>
<gene>
    <name evidence="2" type="ORF">GCM10010339_14350</name>
</gene>
<comment type="caution">
    <text evidence="2">The sequence shown here is derived from an EMBL/GenBank/DDBJ whole genome shotgun (WGS) entry which is preliminary data.</text>
</comment>
<reference evidence="2" key="2">
    <citation type="submission" date="2020-09" db="EMBL/GenBank/DDBJ databases">
        <authorList>
            <person name="Sun Q."/>
            <person name="Ohkuma M."/>
        </authorList>
    </citation>
    <scope>NUCLEOTIDE SEQUENCE</scope>
    <source>
        <strain evidence="2">JCM 4714</strain>
    </source>
</reference>
<evidence type="ECO:0008006" key="4">
    <source>
        <dbReference type="Google" id="ProtNLM"/>
    </source>
</evidence>
<organism evidence="2 3">
    <name type="scientific">Streptomyces alanosinicus</name>
    <dbReference type="NCBI Taxonomy" id="68171"/>
    <lineage>
        <taxon>Bacteria</taxon>
        <taxon>Bacillati</taxon>
        <taxon>Actinomycetota</taxon>
        <taxon>Actinomycetes</taxon>
        <taxon>Kitasatosporales</taxon>
        <taxon>Streptomycetaceae</taxon>
        <taxon>Streptomyces</taxon>
    </lineage>
</organism>
<dbReference type="GO" id="GO:0016298">
    <property type="term" value="F:lipase activity"/>
    <property type="evidence" value="ECO:0007669"/>
    <property type="project" value="TreeGrafter"/>
</dbReference>
<reference evidence="2" key="1">
    <citation type="journal article" date="2014" name="Int. J. Syst. Evol. Microbiol.">
        <title>Complete genome sequence of Corynebacterium casei LMG S-19264T (=DSM 44701T), isolated from a smear-ripened cheese.</title>
        <authorList>
            <consortium name="US DOE Joint Genome Institute (JGI-PGF)"/>
            <person name="Walter F."/>
            <person name="Albersmeier A."/>
            <person name="Kalinowski J."/>
            <person name="Ruckert C."/>
        </authorList>
    </citation>
    <scope>NUCLEOTIDE SEQUENCE</scope>
    <source>
        <strain evidence="2">JCM 4714</strain>
    </source>
</reference>
<proteinExistence type="predicted"/>
<dbReference type="InterPro" id="IPR029058">
    <property type="entry name" value="AB_hydrolase_fold"/>
</dbReference>
<dbReference type="PANTHER" id="PTHR32015">
    <property type="entry name" value="FASTING INDUCED LIPASE"/>
    <property type="match status" value="1"/>
</dbReference>
<name>A0A918YFI4_9ACTN</name>
<keyword evidence="3" id="KW-1185">Reference proteome</keyword>
<dbReference type="Proteomes" id="UP000655443">
    <property type="component" value="Unassembled WGS sequence"/>
</dbReference>
<dbReference type="SUPFAM" id="SSF53474">
    <property type="entry name" value="alpha/beta-Hydrolases"/>
    <property type="match status" value="1"/>
</dbReference>
<accession>A0A918YFI4</accession>
<dbReference type="Gene3D" id="3.40.50.1820">
    <property type="entry name" value="alpha/beta hydrolase"/>
    <property type="match status" value="1"/>
</dbReference>
<dbReference type="AlphaFoldDB" id="A0A918YFI4"/>